<reference evidence="1 2" key="1">
    <citation type="journal article" date="2021" name="Int. J. Syst. Evol. Microbiol.">
        <title>Reticulibacter mediterranei gen. nov., sp. nov., within the new family Reticulibacteraceae fam. nov., and Ktedonospora formicarum gen. nov., sp. nov., Ktedonobacter robiniae sp. nov., Dictyobacter formicarum sp. nov. and Dictyobacter arantiisoli sp. nov., belonging to the class Ktedonobacteria.</title>
        <authorList>
            <person name="Yabe S."/>
            <person name="Zheng Y."/>
            <person name="Wang C.M."/>
            <person name="Sakai Y."/>
            <person name="Abe K."/>
            <person name="Yokota A."/>
            <person name="Donadio S."/>
            <person name="Cavaletti L."/>
            <person name="Monciardini P."/>
        </authorList>
    </citation>
    <scope>NUCLEOTIDE SEQUENCE [LARGE SCALE GENOMIC DNA]</scope>
    <source>
        <strain evidence="1 2">SOSP1-30</strain>
    </source>
</reference>
<evidence type="ECO:0000313" key="2">
    <source>
        <dbReference type="Proteomes" id="UP000654345"/>
    </source>
</evidence>
<dbReference type="Gene3D" id="3.40.430.10">
    <property type="entry name" value="Dihydrofolate Reductase, subunit A"/>
    <property type="match status" value="1"/>
</dbReference>
<gene>
    <name evidence="1" type="ORF">KSB_16400</name>
</gene>
<keyword evidence="2" id="KW-1185">Reference proteome</keyword>
<sequence length="94" mass="10733">MQSKHSPITGLNLGRPKGGYRKNAADYLEDWYQVAFLRKETEWRFRSQLGTNPIILGGGLPLFQDIAAWTRLKLAETKAFQNGVVGLHYQTIRQ</sequence>
<protein>
    <recommendedName>
        <fullName evidence="3">Bacterial bifunctional deaminase-reductase C-terminal domain-containing protein</fullName>
    </recommendedName>
</protein>
<comment type="caution">
    <text evidence="1">The sequence shown here is derived from an EMBL/GenBank/DDBJ whole genome shotgun (WGS) entry which is preliminary data.</text>
</comment>
<dbReference type="EMBL" id="BNJG01000001">
    <property type="protein sequence ID" value="GHO53165.1"/>
    <property type="molecule type" value="Genomic_DNA"/>
</dbReference>
<dbReference type="Proteomes" id="UP000654345">
    <property type="component" value="Unassembled WGS sequence"/>
</dbReference>
<dbReference type="InterPro" id="IPR024072">
    <property type="entry name" value="DHFR-like_dom_sf"/>
</dbReference>
<evidence type="ECO:0008006" key="3">
    <source>
        <dbReference type="Google" id="ProtNLM"/>
    </source>
</evidence>
<dbReference type="SUPFAM" id="SSF53597">
    <property type="entry name" value="Dihydrofolate reductase-like"/>
    <property type="match status" value="1"/>
</dbReference>
<organism evidence="1 2">
    <name type="scientific">Ktedonobacter robiniae</name>
    <dbReference type="NCBI Taxonomy" id="2778365"/>
    <lineage>
        <taxon>Bacteria</taxon>
        <taxon>Bacillati</taxon>
        <taxon>Chloroflexota</taxon>
        <taxon>Ktedonobacteria</taxon>
        <taxon>Ktedonobacterales</taxon>
        <taxon>Ktedonobacteraceae</taxon>
        <taxon>Ktedonobacter</taxon>
    </lineage>
</organism>
<proteinExistence type="predicted"/>
<evidence type="ECO:0000313" key="1">
    <source>
        <dbReference type="EMBL" id="GHO53165.1"/>
    </source>
</evidence>
<name>A0ABQ3UKI2_9CHLR</name>
<accession>A0ABQ3UKI2</accession>